<dbReference type="EMBL" id="MDZB01000002">
    <property type="protein sequence ID" value="OGX89655.1"/>
    <property type="molecule type" value="Genomic_DNA"/>
</dbReference>
<name>A0A1G1TFN5_9BACT</name>
<evidence type="ECO:0000259" key="2">
    <source>
        <dbReference type="Pfam" id="PF01051"/>
    </source>
</evidence>
<reference evidence="3 4" key="1">
    <citation type="submission" date="2016-08" db="EMBL/GenBank/DDBJ databases">
        <title>Hymenobacter coccineus sp. nov., Hymenobacter lapidarius sp. nov. and Hymenobacter glacialis sp. nov., isolated from Antarctic soil.</title>
        <authorList>
            <person name="Sedlacek I."/>
            <person name="Kralova S."/>
            <person name="Kyrova K."/>
            <person name="Maslanova I."/>
            <person name="Stankova E."/>
            <person name="Vrbovska V."/>
            <person name="Nemec M."/>
            <person name="Bartak M."/>
            <person name="Svec P."/>
            <person name="Busse H.-J."/>
            <person name="Pantucek R."/>
        </authorList>
    </citation>
    <scope>NUCLEOTIDE SEQUENCE [LARGE SCALE GENOMIC DNA]</scope>
    <source>
        <strain evidence="3 4">CCM 8643</strain>
    </source>
</reference>
<dbReference type="InterPro" id="IPR036390">
    <property type="entry name" value="WH_DNA-bd_sf"/>
</dbReference>
<accession>A0A1G1TFN5</accession>
<evidence type="ECO:0000313" key="4">
    <source>
        <dbReference type="Proteomes" id="UP000176294"/>
    </source>
</evidence>
<proteinExistence type="inferred from homology"/>
<comment type="similarity">
    <text evidence="1">Belongs to the initiator RepB protein family.</text>
</comment>
<dbReference type="InterPro" id="IPR036388">
    <property type="entry name" value="WH-like_DNA-bd_sf"/>
</dbReference>
<comment type="caution">
    <text evidence="3">The sequence shown here is derived from an EMBL/GenBank/DDBJ whole genome shotgun (WGS) entry which is preliminary data.</text>
</comment>
<keyword evidence="4" id="KW-1185">Reference proteome</keyword>
<dbReference type="GO" id="GO:0006270">
    <property type="term" value="P:DNA replication initiation"/>
    <property type="evidence" value="ECO:0007669"/>
    <property type="project" value="InterPro"/>
</dbReference>
<sequence length="309" mass="35452">MAAPESTVPIEIRQHNALTTARYEMSACEMDIVFSLLSKLTKQDQAGTIYEIRVKELMEMTGRTWNYKQLLESTENLNSRVYHIETGKTLLQVSLLASALYRKGEGTIELEISERMRPFLIDLKSNFTSYRLQAAFSLSSKYAKRIYQLASQWKDIGETKTYSLDEFKGMLKLKDPAGKEPEQYAQISSLQKYVLDVATTQINEHTDLRIKYELLKKGRSFQSIKFYVNTQVPQQLPIPFELEADDAKVQLARKHLETLGIAEPKLVQDILQSPKYVDALFAFIYKLKTDKIKATKNPGGLFLKMQGLR</sequence>
<dbReference type="Gene3D" id="1.10.10.10">
    <property type="entry name" value="Winged helix-like DNA-binding domain superfamily/Winged helix DNA-binding domain"/>
    <property type="match status" value="2"/>
</dbReference>
<protein>
    <submittedName>
        <fullName evidence="3">RepB family plasmid replication initiator protein</fullName>
    </submittedName>
</protein>
<dbReference type="AlphaFoldDB" id="A0A1G1TFN5"/>
<dbReference type="SUPFAM" id="SSF46785">
    <property type="entry name" value="Winged helix' DNA-binding domain"/>
    <property type="match status" value="2"/>
</dbReference>
<evidence type="ECO:0000313" key="3">
    <source>
        <dbReference type="EMBL" id="OGX89655.1"/>
    </source>
</evidence>
<dbReference type="Pfam" id="PF01051">
    <property type="entry name" value="Rep3_N"/>
    <property type="match status" value="1"/>
</dbReference>
<dbReference type="OrthoDB" id="1428208at2"/>
<dbReference type="Pfam" id="PF21205">
    <property type="entry name" value="Rep3_C"/>
    <property type="match status" value="1"/>
</dbReference>
<dbReference type="STRING" id="1908237.BEN47_19490"/>
<dbReference type="GO" id="GO:0003887">
    <property type="term" value="F:DNA-directed DNA polymerase activity"/>
    <property type="evidence" value="ECO:0007669"/>
    <property type="project" value="InterPro"/>
</dbReference>
<dbReference type="RefSeq" id="WP_070724166.1">
    <property type="nucleotide sequence ID" value="NZ_MDZB01000002.1"/>
</dbReference>
<organism evidence="3 4">
    <name type="scientific">Hymenobacter lapidarius</name>
    <dbReference type="NCBI Taxonomy" id="1908237"/>
    <lineage>
        <taxon>Bacteria</taxon>
        <taxon>Pseudomonadati</taxon>
        <taxon>Bacteroidota</taxon>
        <taxon>Cytophagia</taxon>
        <taxon>Cytophagales</taxon>
        <taxon>Hymenobacteraceae</taxon>
        <taxon>Hymenobacter</taxon>
    </lineage>
</organism>
<evidence type="ECO:0000256" key="1">
    <source>
        <dbReference type="ARBA" id="ARBA00038283"/>
    </source>
</evidence>
<dbReference type="Proteomes" id="UP000176294">
    <property type="component" value="Unassembled WGS sequence"/>
</dbReference>
<gene>
    <name evidence="3" type="ORF">BEN47_19490</name>
</gene>
<dbReference type="InterPro" id="IPR000525">
    <property type="entry name" value="Initiator_Rep_WH1"/>
</dbReference>
<feature type="domain" description="Initiator Rep protein WH1" evidence="2">
    <location>
        <begin position="12"/>
        <end position="150"/>
    </location>
</feature>